<evidence type="ECO:0000313" key="4">
    <source>
        <dbReference type="EMBL" id="KAJ2849219.1"/>
    </source>
</evidence>
<dbReference type="GO" id="GO:0005737">
    <property type="term" value="C:cytoplasm"/>
    <property type="evidence" value="ECO:0007669"/>
    <property type="project" value="TreeGrafter"/>
</dbReference>
<evidence type="ECO:0000256" key="1">
    <source>
        <dbReference type="ARBA" id="ARBA00022614"/>
    </source>
</evidence>
<dbReference type="InterPro" id="IPR032675">
    <property type="entry name" value="LRR_dom_sf"/>
</dbReference>
<dbReference type="AlphaFoldDB" id="A0A9W8ICT7"/>
<dbReference type="SMART" id="SM00369">
    <property type="entry name" value="LRR_TYP"/>
    <property type="match status" value="2"/>
</dbReference>
<keyword evidence="2" id="KW-0677">Repeat</keyword>
<dbReference type="Gene3D" id="3.80.10.10">
    <property type="entry name" value="Ribonuclease Inhibitor"/>
    <property type="match status" value="1"/>
</dbReference>
<dbReference type="EMBL" id="JANBUW010000095">
    <property type="protein sequence ID" value="KAJ2849219.1"/>
    <property type="molecule type" value="Genomic_DNA"/>
</dbReference>
<dbReference type="Pfam" id="PF13855">
    <property type="entry name" value="LRR_8"/>
    <property type="match status" value="1"/>
</dbReference>
<dbReference type="InterPro" id="IPR001611">
    <property type="entry name" value="Leu-rich_rpt"/>
</dbReference>
<name>A0A9W8ICT7_9FUNG</name>
<evidence type="ECO:0000313" key="5">
    <source>
        <dbReference type="Proteomes" id="UP001139887"/>
    </source>
</evidence>
<keyword evidence="5" id="KW-1185">Reference proteome</keyword>
<reference evidence="4" key="1">
    <citation type="submission" date="2022-07" db="EMBL/GenBank/DDBJ databases">
        <title>Phylogenomic reconstructions and comparative analyses of Kickxellomycotina fungi.</title>
        <authorList>
            <person name="Reynolds N.K."/>
            <person name="Stajich J.E."/>
            <person name="Barry K."/>
            <person name="Grigoriev I.V."/>
            <person name="Crous P."/>
            <person name="Smith M.E."/>
        </authorList>
    </citation>
    <scope>NUCLEOTIDE SEQUENCE</scope>
    <source>
        <strain evidence="4">NRRL 1566</strain>
    </source>
</reference>
<dbReference type="PANTHER" id="PTHR48051">
    <property type="match status" value="1"/>
</dbReference>
<dbReference type="PANTHER" id="PTHR48051:SF1">
    <property type="entry name" value="RAS SUPPRESSOR PROTEIN 1"/>
    <property type="match status" value="1"/>
</dbReference>
<protein>
    <submittedName>
        <fullName evidence="4">Uncharacterized protein</fullName>
    </submittedName>
</protein>
<feature type="compositionally biased region" description="Polar residues" evidence="3">
    <location>
        <begin position="1"/>
        <end position="17"/>
    </location>
</feature>
<dbReference type="SUPFAM" id="SSF52075">
    <property type="entry name" value="Outer arm dynein light chain 1"/>
    <property type="match status" value="1"/>
</dbReference>
<feature type="region of interest" description="Disordered" evidence="3">
    <location>
        <begin position="1"/>
        <end position="73"/>
    </location>
</feature>
<dbReference type="InterPro" id="IPR050216">
    <property type="entry name" value="LRR_domain-containing"/>
</dbReference>
<organism evidence="4 5">
    <name type="scientific">Coemansia brasiliensis</name>
    <dbReference type="NCBI Taxonomy" id="2650707"/>
    <lineage>
        <taxon>Eukaryota</taxon>
        <taxon>Fungi</taxon>
        <taxon>Fungi incertae sedis</taxon>
        <taxon>Zoopagomycota</taxon>
        <taxon>Kickxellomycotina</taxon>
        <taxon>Kickxellomycetes</taxon>
        <taxon>Kickxellales</taxon>
        <taxon>Kickxellaceae</taxon>
        <taxon>Coemansia</taxon>
    </lineage>
</organism>
<sequence length="407" mass="44314">MSANRSSARTPPRTVSRSLGPRTASLGAPSQSPETHRRMLQRAHSQQSPTTNYASEYHFSPRRKRVALGDSPASPQRVRRRLFFADGISDACAPEDRERQKQQRRAAEVAALGIIREAVEAGDAHVDLSDLGLESVPDELAELKDLVVLAPSHALVSDLQLTLGANALKHFPQAVSELANLTTLILSHNCLIHLPPEIANLRNLRELSVAHNQLRCLPYELASLPHLHTLSVFPNPFIELPPESPLDVRLRRQLLAAHPARSPWPFRAALFRAGVPRLTDLAARQLSQAQLIALKHRLALCVGGSGPMPLLGRIVGPAVEPSDGGVLAALRVQHLALPLGHCCTACGRWFLMPAAEVCVWAPLSILSRPAPFRLRLCSRNCLYSPALAAILLQPLHGETLGYSADLP</sequence>
<feature type="compositionally biased region" description="Polar residues" evidence="3">
    <location>
        <begin position="43"/>
        <end position="54"/>
    </location>
</feature>
<evidence type="ECO:0000256" key="3">
    <source>
        <dbReference type="SAM" id="MobiDB-lite"/>
    </source>
</evidence>
<evidence type="ECO:0000256" key="2">
    <source>
        <dbReference type="ARBA" id="ARBA00022737"/>
    </source>
</evidence>
<gene>
    <name evidence="4" type="ORF">IWW36_002792</name>
</gene>
<dbReference type="Proteomes" id="UP001139887">
    <property type="component" value="Unassembled WGS sequence"/>
</dbReference>
<dbReference type="PROSITE" id="PS51450">
    <property type="entry name" value="LRR"/>
    <property type="match status" value="2"/>
</dbReference>
<comment type="caution">
    <text evidence="4">The sequence shown here is derived from an EMBL/GenBank/DDBJ whole genome shotgun (WGS) entry which is preliminary data.</text>
</comment>
<keyword evidence="1" id="KW-0433">Leucine-rich repeat</keyword>
<dbReference type="InterPro" id="IPR003591">
    <property type="entry name" value="Leu-rich_rpt_typical-subtyp"/>
</dbReference>
<proteinExistence type="predicted"/>
<accession>A0A9W8ICT7</accession>
<dbReference type="OrthoDB" id="660555at2759"/>